<evidence type="ECO:0000256" key="1">
    <source>
        <dbReference type="SAM" id="MobiDB-lite"/>
    </source>
</evidence>
<accession>A0AAV9P6C5</accession>
<proteinExistence type="predicted"/>
<dbReference type="AlphaFoldDB" id="A0AAV9P6C5"/>
<dbReference type="RefSeq" id="XP_064656688.1">
    <property type="nucleotide sequence ID" value="XM_064804846.1"/>
</dbReference>
<evidence type="ECO:0000313" key="2">
    <source>
        <dbReference type="EMBL" id="KAK5166880.1"/>
    </source>
</evidence>
<protein>
    <submittedName>
        <fullName evidence="2">Uncharacterized protein</fullName>
    </submittedName>
</protein>
<sequence length="127" mass="14419">MSSFCDIRSVCKGARAVDGNSKPSDSGKDNTGLKHASTTRHGDYFGLRPMRVKEEDYQSPVPEYEVLSICRMKDEGSLELRRLTIIVNWVEEHAGSIHHPGLHVIAKVNEKGFDTMQKEIRRYEETL</sequence>
<evidence type="ECO:0000313" key="3">
    <source>
        <dbReference type="Proteomes" id="UP001337655"/>
    </source>
</evidence>
<keyword evidence="3" id="KW-1185">Reference proteome</keyword>
<feature type="region of interest" description="Disordered" evidence="1">
    <location>
        <begin position="16"/>
        <end position="42"/>
    </location>
</feature>
<gene>
    <name evidence="2" type="ORF">LTR77_007609</name>
</gene>
<dbReference type="Proteomes" id="UP001337655">
    <property type="component" value="Unassembled WGS sequence"/>
</dbReference>
<dbReference type="EMBL" id="JAVRRT010000012">
    <property type="protein sequence ID" value="KAK5166880.1"/>
    <property type="molecule type" value="Genomic_DNA"/>
</dbReference>
<comment type="caution">
    <text evidence="2">The sequence shown here is derived from an EMBL/GenBank/DDBJ whole genome shotgun (WGS) entry which is preliminary data.</text>
</comment>
<dbReference type="GeneID" id="89928945"/>
<reference evidence="2 3" key="1">
    <citation type="submission" date="2023-08" db="EMBL/GenBank/DDBJ databases">
        <title>Black Yeasts Isolated from many extreme environments.</title>
        <authorList>
            <person name="Coleine C."/>
            <person name="Stajich J.E."/>
            <person name="Selbmann L."/>
        </authorList>
    </citation>
    <scope>NUCLEOTIDE SEQUENCE [LARGE SCALE GENOMIC DNA]</scope>
    <source>
        <strain evidence="2 3">CCFEE 5935</strain>
    </source>
</reference>
<name>A0AAV9P6C5_9PEZI</name>
<organism evidence="2 3">
    <name type="scientific">Saxophila tyrrhenica</name>
    <dbReference type="NCBI Taxonomy" id="1690608"/>
    <lineage>
        <taxon>Eukaryota</taxon>
        <taxon>Fungi</taxon>
        <taxon>Dikarya</taxon>
        <taxon>Ascomycota</taxon>
        <taxon>Pezizomycotina</taxon>
        <taxon>Dothideomycetes</taxon>
        <taxon>Dothideomycetidae</taxon>
        <taxon>Mycosphaerellales</taxon>
        <taxon>Extremaceae</taxon>
        <taxon>Saxophila</taxon>
    </lineage>
</organism>